<sequence length="290" mass="32172">MKQNSVKASKSKASPTTGKTKSMEHAELSLDAPICEASPFSIPEPVLSFICICVSAMGEFFSLLLIVAGILIDLLFSSISPRKTKEISNGKGKGKETDVCRRKRNSSSSGSDKVTRKSNKMVRGSKGTTNPNQHHNYKGDHSFDTSPNNPCETANFGDHGHGTYDSFNNFGDGEQNYSHCRVNGLRTKNSYNNYASGIQAFRHANIYTSKTEDAFNNSSLGSQTYRRGTIDNRDDSNELNDRDNGSAIRHSYNNKGKNGTQNLDRFIIYRGKAMNEHQSGNEHPRKREKE</sequence>
<dbReference type="Gramene" id="rna-AYBTSS11_LOCUS7124">
    <property type="protein sequence ID" value="CAJ1935808.1"/>
    <property type="gene ID" value="gene-AYBTSS11_LOCUS7124"/>
</dbReference>
<dbReference type="EMBL" id="OY731400">
    <property type="protein sequence ID" value="CAJ1935808.1"/>
    <property type="molecule type" value="Genomic_DNA"/>
</dbReference>
<feature type="compositionally biased region" description="Polar residues" evidence="1">
    <location>
        <begin position="1"/>
        <end position="20"/>
    </location>
</feature>
<feature type="compositionally biased region" description="Polar residues" evidence="1">
    <location>
        <begin position="214"/>
        <end position="226"/>
    </location>
</feature>
<feature type="compositionally biased region" description="Basic and acidic residues" evidence="1">
    <location>
        <begin position="84"/>
        <end position="100"/>
    </location>
</feature>
<name>A0AA86RYN9_9FABA</name>
<reference evidence="3" key="1">
    <citation type="submission" date="2023-10" db="EMBL/GenBank/DDBJ databases">
        <authorList>
            <person name="Domelevo Entfellner J.-B."/>
        </authorList>
    </citation>
    <scope>NUCLEOTIDE SEQUENCE</scope>
</reference>
<feature type="region of interest" description="Disordered" evidence="1">
    <location>
        <begin position="1"/>
        <end position="23"/>
    </location>
</feature>
<organism evidence="3 4">
    <name type="scientific">Sphenostylis stenocarpa</name>
    <dbReference type="NCBI Taxonomy" id="92480"/>
    <lineage>
        <taxon>Eukaryota</taxon>
        <taxon>Viridiplantae</taxon>
        <taxon>Streptophyta</taxon>
        <taxon>Embryophyta</taxon>
        <taxon>Tracheophyta</taxon>
        <taxon>Spermatophyta</taxon>
        <taxon>Magnoliopsida</taxon>
        <taxon>eudicotyledons</taxon>
        <taxon>Gunneridae</taxon>
        <taxon>Pentapetalae</taxon>
        <taxon>rosids</taxon>
        <taxon>fabids</taxon>
        <taxon>Fabales</taxon>
        <taxon>Fabaceae</taxon>
        <taxon>Papilionoideae</taxon>
        <taxon>50 kb inversion clade</taxon>
        <taxon>NPAAA clade</taxon>
        <taxon>indigoferoid/millettioid clade</taxon>
        <taxon>Phaseoleae</taxon>
        <taxon>Sphenostylis</taxon>
    </lineage>
</organism>
<keyword evidence="4" id="KW-1185">Reference proteome</keyword>
<protein>
    <submittedName>
        <fullName evidence="3">Uncharacterized protein</fullName>
    </submittedName>
</protein>
<feature type="region of interest" description="Disordered" evidence="1">
    <location>
        <begin position="84"/>
        <end position="153"/>
    </location>
</feature>
<evidence type="ECO:0000313" key="3">
    <source>
        <dbReference type="EMBL" id="CAJ1935808.1"/>
    </source>
</evidence>
<feature type="transmembrane region" description="Helical" evidence="2">
    <location>
        <begin position="46"/>
        <end position="76"/>
    </location>
</feature>
<feature type="compositionally biased region" description="Basic and acidic residues" evidence="1">
    <location>
        <begin position="228"/>
        <end position="244"/>
    </location>
</feature>
<keyword evidence="2" id="KW-1133">Transmembrane helix</keyword>
<proteinExistence type="predicted"/>
<dbReference type="Proteomes" id="UP001189624">
    <property type="component" value="Chromosome 3"/>
</dbReference>
<feature type="compositionally biased region" description="Polar residues" evidence="1">
    <location>
        <begin position="251"/>
        <end position="260"/>
    </location>
</feature>
<gene>
    <name evidence="3" type="ORF">AYBTSS11_LOCUS7124</name>
</gene>
<dbReference type="AlphaFoldDB" id="A0AA86RYN9"/>
<keyword evidence="2" id="KW-0812">Transmembrane</keyword>
<keyword evidence="2" id="KW-0472">Membrane</keyword>
<accession>A0AA86RYN9</accession>
<evidence type="ECO:0000256" key="1">
    <source>
        <dbReference type="SAM" id="MobiDB-lite"/>
    </source>
</evidence>
<evidence type="ECO:0000313" key="4">
    <source>
        <dbReference type="Proteomes" id="UP001189624"/>
    </source>
</evidence>
<feature type="region of interest" description="Disordered" evidence="1">
    <location>
        <begin position="214"/>
        <end position="260"/>
    </location>
</feature>
<evidence type="ECO:0000256" key="2">
    <source>
        <dbReference type="SAM" id="Phobius"/>
    </source>
</evidence>